<evidence type="ECO:0000313" key="1">
    <source>
        <dbReference type="EMBL" id="SEO09097.1"/>
    </source>
</evidence>
<sequence length="234" mass="26490">MCSQGQAISNYHINNPLQAAPSKQLVASIYFYNMNEAIIIGWPEEIEDLDAEDIIALDSETLRIKSIRTSSEGMMAALEWSLPTAYVVMLSGLFFKSFLEEAGKDAYQMLKTCIKNYILKKRQIKTRLLAASSSPKKLSPDYDQSLTITLKARLHSGLLVTVLVSEKVEQADADDMLEGMFHVLQLLYEDCQEKAPEPAPSNNVRPEEIYLLADPENKKWDIYTSKQLLEKYKS</sequence>
<evidence type="ECO:0000313" key="2">
    <source>
        <dbReference type="Proteomes" id="UP000198942"/>
    </source>
</evidence>
<reference evidence="2" key="1">
    <citation type="submission" date="2016-10" db="EMBL/GenBank/DDBJ databases">
        <authorList>
            <person name="Varghese N."/>
            <person name="Submissions S."/>
        </authorList>
    </citation>
    <scope>NUCLEOTIDE SEQUENCE [LARGE SCALE GENOMIC DNA]</scope>
    <source>
        <strain evidence="2">Gh-48</strain>
    </source>
</reference>
<name>A0A1H8LVF7_9SPHI</name>
<gene>
    <name evidence="1" type="ORF">SAMN05192574_105267</name>
</gene>
<dbReference type="STRING" id="551995.SAMN05192574_105267"/>
<keyword evidence="2" id="KW-1185">Reference proteome</keyword>
<proteinExistence type="predicted"/>
<organism evidence="1 2">
    <name type="scientific">Mucilaginibacter gossypiicola</name>
    <dbReference type="NCBI Taxonomy" id="551995"/>
    <lineage>
        <taxon>Bacteria</taxon>
        <taxon>Pseudomonadati</taxon>
        <taxon>Bacteroidota</taxon>
        <taxon>Sphingobacteriia</taxon>
        <taxon>Sphingobacteriales</taxon>
        <taxon>Sphingobacteriaceae</taxon>
        <taxon>Mucilaginibacter</taxon>
    </lineage>
</organism>
<dbReference type="EMBL" id="FOCL01000005">
    <property type="protein sequence ID" value="SEO09097.1"/>
    <property type="molecule type" value="Genomic_DNA"/>
</dbReference>
<dbReference type="Proteomes" id="UP000198942">
    <property type="component" value="Unassembled WGS sequence"/>
</dbReference>
<accession>A0A1H8LVF7</accession>
<protein>
    <submittedName>
        <fullName evidence="1">Uncharacterized protein</fullName>
    </submittedName>
</protein>
<dbReference type="AlphaFoldDB" id="A0A1H8LVF7"/>